<evidence type="ECO:0000259" key="2">
    <source>
        <dbReference type="Pfam" id="PF07978"/>
    </source>
</evidence>
<feature type="domain" description="NIPSNAP" evidence="2">
    <location>
        <begin position="118"/>
        <end position="211"/>
    </location>
</feature>
<dbReference type="Proteomes" id="UP000242525">
    <property type="component" value="Unassembled WGS sequence"/>
</dbReference>
<dbReference type="InterPro" id="IPR011008">
    <property type="entry name" value="Dimeric_a/b-barrel"/>
</dbReference>
<evidence type="ECO:0000313" key="3">
    <source>
        <dbReference type="EMBL" id="CDO51867.1"/>
    </source>
</evidence>
<reference evidence="3" key="1">
    <citation type="submission" date="2014-03" db="EMBL/GenBank/DDBJ databases">
        <authorList>
            <person name="Casaregola S."/>
        </authorList>
    </citation>
    <scope>NUCLEOTIDE SEQUENCE [LARGE SCALE GENOMIC DNA]</scope>
    <source>
        <strain evidence="3">CLIB 918</strain>
    </source>
</reference>
<dbReference type="PANTHER" id="PTHR21017:SF17">
    <property type="entry name" value="PROTEIN NIPSNAP"/>
    <property type="match status" value="1"/>
</dbReference>
<comment type="caution">
    <text evidence="3">The sequence shown here is derived from an EMBL/GenBank/DDBJ whole genome shotgun (WGS) entry which is preliminary data.</text>
</comment>
<keyword evidence="4" id="KW-1185">Reference proteome</keyword>
<dbReference type="PANTHER" id="PTHR21017">
    <property type="entry name" value="NIPSNAP-RELATED"/>
    <property type="match status" value="1"/>
</dbReference>
<dbReference type="GO" id="GO:0000423">
    <property type="term" value="P:mitophagy"/>
    <property type="evidence" value="ECO:0007669"/>
    <property type="project" value="UniProtKB-ARBA"/>
</dbReference>
<dbReference type="FunFam" id="3.30.70.100:FF:000004">
    <property type="entry name" value="NIPSNAP family protein"/>
    <property type="match status" value="1"/>
</dbReference>
<gene>
    <name evidence="3" type="ORF">BN980_GECA02s02210g</name>
</gene>
<name>A0A0J9X540_GEOCN</name>
<accession>A0A0J9X540</accession>
<dbReference type="Gene3D" id="3.30.70.100">
    <property type="match status" value="2"/>
</dbReference>
<dbReference type="InterPro" id="IPR012577">
    <property type="entry name" value="NIPSNAP"/>
</dbReference>
<dbReference type="EMBL" id="CCBN010000002">
    <property type="protein sequence ID" value="CDO51867.1"/>
    <property type="molecule type" value="Genomic_DNA"/>
</dbReference>
<evidence type="ECO:0000313" key="4">
    <source>
        <dbReference type="Proteomes" id="UP000242525"/>
    </source>
</evidence>
<proteinExistence type="inferred from homology"/>
<dbReference type="SUPFAM" id="SSF54909">
    <property type="entry name" value="Dimeric alpha+beta barrel"/>
    <property type="match status" value="2"/>
</dbReference>
<dbReference type="Pfam" id="PF07978">
    <property type="entry name" value="NIPSNAP"/>
    <property type="match status" value="2"/>
</dbReference>
<organism evidence="3 4">
    <name type="scientific">Geotrichum candidum</name>
    <name type="common">Oospora lactis</name>
    <name type="synonym">Dipodascus geotrichum</name>
    <dbReference type="NCBI Taxonomy" id="1173061"/>
    <lineage>
        <taxon>Eukaryota</taxon>
        <taxon>Fungi</taxon>
        <taxon>Dikarya</taxon>
        <taxon>Ascomycota</taxon>
        <taxon>Saccharomycotina</taxon>
        <taxon>Dipodascomycetes</taxon>
        <taxon>Dipodascales</taxon>
        <taxon>Dipodascaceae</taxon>
        <taxon>Geotrichum</taxon>
    </lineage>
</organism>
<sequence>MASSLFTCGRQSCRARLFTTSAIVRKSTRLPSFAEIRAIKLKQYAEEIEKDSTLQELKKEATDARKNDLITPSGGLANRLIKSFLYGSPKTKLEVEQLEQSYSTTLMRGKYVHEVVTHKVIPDKALEYLDLVSEMYPMIAGDKNNEVHLVGSWRTLIGDMDTYVHIWEYKGYPGFHHTQNVVHANPKYIRYLERLRPLLRSRESDLAQEFSFWGGTAQPHHFGGIFELRTYDLQAGKLMEWEQHWRKGIECRRQVMEPVGAWFSQLGRLNRVYHLWQFADLEHRKISREKCWELPGWAETVHETIKLINTMESNILVPLKFSPLR</sequence>
<comment type="similarity">
    <text evidence="1">Belongs to the NipSnap family.</text>
</comment>
<dbReference type="OrthoDB" id="10262843at2759"/>
<dbReference type="GO" id="GO:0005739">
    <property type="term" value="C:mitochondrion"/>
    <property type="evidence" value="ECO:0007669"/>
    <property type="project" value="TreeGrafter"/>
</dbReference>
<feature type="domain" description="NIPSNAP" evidence="2">
    <location>
        <begin position="226"/>
        <end position="323"/>
    </location>
</feature>
<evidence type="ECO:0000256" key="1">
    <source>
        <dbReference type="ARBA" id="ARBA00005291"/>
    </source>
</evidence>
<protein>
    <recommendedName>
        <fullName evidence="2">NIPSNAP domain-containing protein</fullName>
    </recommendedName>
</protein>
<dbReference type="STRING" id="1173061.A0A0J9X540"/>
<dbReference type="InterPro" id="IPR051557">
    <property type="entry name" value="NipSnap_domain"/>
</dbReference>
<dbReference type="AlphaFoldDB" id="A0A0J9X540"/>